<evidence type="ECO:0000313" key="1">
    <source>
        <dbReference type="EMBL" id="KAK8891354.1"/>
    </source>
</evidence>
<accession>A0ABR2KJP6</accession>
<dbReference type="SUPFAM" id="SSF53474">
    <property type="entry name" value="alpha/beta-Hydrolases"/>
    <property type="match status" value="1"/>
</dbReference>
<gene>
    <name evidence="1" type="ORF">M9Y10_028562</name>
</gene>
<comment type="caution">
    <text evidence="1">The sequence shown here is derived from an EMBL/GenBank/DDBJ whole genome shotgun (WGS) entry which is preliminary data.</text>
</comment>
<dbReference type="Gene3D" id="3.40.50.1820">
    <property type="entry name" value="alpha/beta hydrolase"/>
    <property type="match status" value="1"/>
</dbReference>
<protein>
    <recommendedName>
        <fullName evidence="3">Alpha/beta hydrolase</fullName>
    </recommendedName>
</protein>
<dbReference type="EMBL" id="JAPFFF010000004">
    <property type="protein sequence ID" value="KAK8891354.1"/>
    <property type="molecule type" value="Genomic_DNA"/>
</dbReference>
<organism evidence="1 2">
    <name type="scientific">Tritrichomonas musculus</name>
    <dbReference type="NCBI Taxonomy" id="1915356"/>
    <lineage>
        <taxon>Eukaryota</taxon>
        <taxon>Metamonada</taxon>
        <taxon>Parabasalia</taxon>
        <taxon>Tritrichomonadida</taxon>
        <taxon>Tritrichomonadidae</taxon>
        <taxon>Tritrichomonas</taxon>
    </lineage>
</organism>
<dbReference type="InterPro" id="IPR029058">
    <property type="entry name" value="AB_hydrolase_fold"/>
</dbReference>
<name>A0ABR2KJP6_9EUKA</name>
<evidence type="ECO:0000313" key="2">
    <source>
        <dbReference type="Proteomes" id="UP001470230"/>
    </source>
</evidence>
<dbReference type="Proteomes" id="UP001470230">
    <property type="component" value="Unassembled WGS sequence"/>
</dbReference>
<reference evidence="1 2" key="1">
    <citation type="submission" date="2024-04" db="EMBL/GenBank/DDBJ databases">
        <title>Tritrichomonas musculus Genome.</title>
        <authorList>
            <person name="Alves-Ferreira E."/>
            <person name="Grigg M."/>
            <person name="Lorenzi H."/>
            <person name="Galac M."/>
        </authorList>
    </citation>
    <scope>NUCLEOTIDE SEQUENCE [LARGE SCALE GENOMIC DNA]</scope>
    <source>
        <strain evidence="1 2">EAF2021</strain>
    </source>
</reference>
<sequence length="233" mass="27511">MIPNKEFQINSVNAIILGETSERLFIYIHGQNGNREEAHNIENVVCGYGFQILSIDLPKHGYPWDIVPELQNVMKFANKHWSDISIFANSIGAWFCMLSYANENLKNCFFVSPVLDMKNLISKMMKWANVSIEQLKKEQIIKTDFGQTLSWKYWEYVLEHPIKNWRFPTNILYGEKDNLINYSDIEVFAKSFHCSIKVMINGEHWFHTKEQLDFIRNWLNDSLKNGRFFDKEV</sequence>
<keyword evidence="2" id="KW-1185">Reference proteome</keyword>
<evidence type="ECO:0008006" key="3">
    <source>
        <dbReference type="Google" id="ProtNLM"/>
    </source>
</evidence>
<proteinExistence type="predicted"/>